<dbReference type="Gene3D" id="3.90.1580.10">
    <property type="entry name" value="paralog of FGE (formylglycine-generating enzyme)"/>
    <property type="match status" value="1"/>
</dbReference>
<accession>A0A1B8R2J4</accession>
<evidence type="ECO:0000259" key="1">
    <source>
        <dbReference type="Pfam" id="PF03781"/>
    </source>
</evidence>
<dbReference type="PANTHER" id="PTHR23150">
    <property type="entry name" value="SULFATASE MODIFYING FACTOR 1, 2"/>
    <property type="match status" value="1"/>
</dbReference>
<protein>
    <recommendedName>
        <fullName evidence="1">Sulfatase-modifying factor enzyme-like domain-containing protein</fullName>
    </recommendedName>
</protein>
<dbReference type="InterPro" id="IPR051043">
    <property type="entry name" value="Sulfatase_Mod_Factor_Kinase"/>
</dbReference>
<dbReference type="PANTHER" id="PTHR23150:SF19">
    <property type="entry name" value="FORMYLGLYCINE-GENERATING ENZYME"/>
    <property type="match status" value="1"/>
</dbReference>
<reference evidence="2" key="2">
    <citation type="journal article" date="2016" name="Front. Microbiol.">
        <title>The Regulatory Protein RosR Affects Rhizobium leguminosarum bv. trifolii Protein Profiles, Cell Surface Properties, and Symbiosis with Clover.</title>
        <authorList>
            <person name="Rachwal K."/>
            <person name="Boguszewska A."/>
            <person name="Kopcinska J."/>
            <person name="Karas M."/>
            <person name="Tchorzewski M."/>
            <person name="Janczarek M."/>
        </authorList>
    </citation>
    <scope>NUCLEOTIDE SEQUENCE</scope>
    <source>
        <strain evidence="2">Rt24.2</strain>
    </source>
</reference>
<dbReference type="GO" id="GO:0120147">
    <property type="term" value="F:formylglycine-generating oxidase activity"/>
    <property type="evidence" value="ECO:0007669"/>
    <property type="project" value="TreeGrafter"/>
</dbReference>
<dbReference type="GeneID" id="61426909"/>
<reference evidence="2" key="1">
    <citation type="journal article" date="2015" name="BMC Genomics">
        <title>Transcriptome profiling of a Rhizobium leguminosarum bv. trifolii rosR mutant reveals the role of the transcriptional regulator RosR in motility, synthesis of cell-surface components, and other cellular processes.</title>
        <authorList>
            <person name="Rachwal K."/>
            <person name="Matczynska E."/>
            <person name="Janczarek M."/>
        </authorList>
    </citation>
    <scope>NUCLEOTIDE SEQUENCE</scope>
    <source>
        <strain evidence="2">Rt24.2</strain>
    </source>
</reference>
<evidence type="ECO:0000313" key="2">
    <source>
        <dbReference type="EMBL" id="AOO94247.1"/>
    </source>
</evidence>
<dbReference type="RefSeq" id="WP_065277886.1">
    <property type="nucleotide sequence ID" value="NZ_CP050086.1"/>
</dbReference>
<name>A0A1B8R2J4_RHILT</name>
<dbReference type="AlphaFoldDB" id="A0A1B8R2J4"/>
<dbReference type="InterPro" id="IPR042095">
    <property type="entry name" value="SUMF_sf"/>
</dbReference>
<dbReference type="InterPro" id="IPR016187">
    <property type="entry name" value="CTDL_fold"/>
</dbReference>
<proteinExistence type="predicted"/>
<feature type="domain" description="Sulfatase-modifying factor enzyme-like" evidence="1">
    <location>
        <begin position="11"/>
        <end position="126"/>
    </location>
</feature>
<organism evidence="2">
    <name type="scientific">Rhizobium leguminosarum bv. trifolii</name>
    <dbReference type="NCBI Taxonomy" id="386"/>
    <lineage>
        <taxon>Bacteria</taxon>
        <taxon>Pseudomonadati</taxon>
        <taxon>Pseudomonadota</taxon>
        <taxon>Alphaproteobacteria</taxon>
        <taxon>Hyphomicrobiales</taxon>
        <taxon>Rhizobiaceae</taxon>
        <taxon>Rhizobium/Agrobacterium group</taxon>
        <taxon>Rhizobium</taxon>
    </lineage>
</organism>
<dbReference type="SUPFAM" id="SSF56436">
    <property type="entry name" value="C-type lectin-like"/>
    <property type="match status" value="1"/>
</dbReference>
<dbReference type="Pfam" id="PF03781">
    <property type="entry name" value="FGE-sulfatase"/>
    <property type="match status" value="1"/>
</dbReference>
<sequence length="238" mass="26399">MTSQTNEVHAEKRKVTVGDFREFVSRTSYLTDCERRGGGWIFVRKKWEQKPDASWDNPYMDQGEDDPVVLVSWHDAVKFANWKSTREGLGQAYTFVPTDKECLVSVDFASAGYRLPTEREWEAAPRDPGGPLMPGTKPRKNVNAVEQMFPGGLWGEGGWPSDRLEWCWDPGDLAGEGIVNFSKTGLAQPRICRGRNTVRQNGRQPSRGACDPFAAATTLGFSLVGGVSDTGTHQVAED</sequence>
<dbReference type="InterPro" id="IPR005532">
    <property type="entry name" value="SUMF_dom"/>
</dbReference>
<dbReference type="EMBL" id="KX491883">
    <property type="protein sequence ID" value="AOO94247.1"/>
    <property type="molecule type" value="Genomic_DNA"/>
</dbReference>